<dbReference type="Proteomes" id="UP001302716">
    <property type="component" value="Chromosome"/>
</dbReference>
<evidence type="ECO:0000313" key="3">
    <source>
        <dbReference type="Proteomes" id="UP001302716"/>
    </source>
</evidence>
<sequence>MKFGISCFLGVILNENWDFNNKGGVGKTTYTYHVTHVLAGLGKRVLLVDADPQCNLSAYCLADESIEQSWAPKGNSLFKNIERVHESIGDIYDRRPSQISEGYNNIWLVPGDPMLSDYEDVLADTWNRAKGGSPADMRKQTAIHRYINAAEQKIGSDITFIDMGPNLGPLNRTILTACDYFIVPVAPDLFSIRGTQNLGNKLVSWRGEWEQVKAASKSQDIELPGGSPVFLGYVRQQHNMRSNEAGMTRGWATFGNRLEAAIQKNIVDKLQPLGQVQQWADDGWDLGGIPNLHSLVPYSQEARKPIFDCTGRDGLRGAHQSKARDTRELYLPMAETLVGLM</sequence>
<gene>
    <name evidence="2" type="ORF">NYR97_16780</name>
</gene>
<dbReference type="InterPro" id="IPR027417">
    <property type="entry name" value="P-loop_NTPase"/>
</dbReference>
<organism evidence="2 3">
    <name type="scientific">Xanthomonas hydrangeae</name>
    <dbReference type="NCBI Taxonomy" id="2775159"/>
    <lineage>
        <taxon>Bacteria</taxon>
        <taxon>Pseudomonadati</taxon>
        <taxon>Pseudomonadota</taxon>
        <taxon>Gammaproteobacteria</taxon>
        <taxon>Lysobacterales</taxon>
        <taxon>Lysobacteraceae</taxon>
        <taxon>Xanthomonas</taxon>
    </lineage>
</organism>
<dbReference type="Gene3D" id="3.40.50.300">
    <property type="entry name" value="P-loop containing nucleotide triphosphate hydrolases"/>
    <property type="match status" value="1"/>
</dbReference>
<dbReference type="AlphaFoldDB" id="A0AAU0BA57"/>
<accession>A0AAU0BA57</accession>
<dbReference type="EMBL" id="CP103836">
    <property type="protein sequence ID" value="WOB48873.1"/>
    <property type="molecule type" value="Genomic_DNA"/>
</dbReference>
<dbReference type="InterPro" id="IPR050678">
    <property type="entry name" value="DNA_Partitioning_ATPase"/>
</dbReference>
<dbReference type="CDD" id="cd02042">
    <property type="entry name" value="ParAB_family"/>
    <property type="match status" value="1"/>
</dbReference>
<proteinExistence type="predicted"/>
<evidence type="ECO:0000259" key="1">
    <source>
        <dbReference type="Pfam" id="PF13614"/>
    </source>
</evidence>
<evidence type="ECO:0000313" key="2">
    <source>
        <dbReference type="EMBL" id="WOB48873.1"/>
    </source>
</evidence>
<dbReference type="InterPro" id="IPR025669">
    <property type="entry name" value="AAA_dom"/>
</dbReference>
<protein>
    <submittedName>
        <fullName evidence="2">AAA family ATPase</fullName>
    </submittedName>
</protein>
<keyword evidence="3" id="KW-1185">Reference proteome</keyword>
<dbReference type="PANTHER" id="PTHR13696:SF99">
    <property type="entry name" value="COBYRINIC ACID AC-DIAMIDE SYNTHASE"/>
    <property type="match status" value="1"/>
</dbReference>
<dbReference type="RefSeq" id="WP_316694785.1">
    <property type="nucleotide sequence ID" value="NZ_CP103836.1"/>
</dbReference>
<dbReference type="PANTHER" id="PTHR13696">
    <property type="entry name" value="P-LOOP CONTAINING NUCLEOSIDE TRIPHOSPHATE HYDROLASE"/>
    <property type="match status" value="1"/>
</dbReference>
<dbReference type="SUPFAM" id="SSF52540">
    <property type="entry name" value="P-loop containing nucleoside triphosphate hydrolases"/>
    <property type="match status" value="1"/>
</dbReference>
<dbReference type="Pfam" id="PF13614">
    <property type="entry name" value="AAA_31"/>
    <property type="match status" value="1"/>
</dbReference>
<reference evidence="2 3" key="1">
    <citation type="submission" date="2022-08" db="EMBL/GenBank/DDBJ databases">
        <title>Whole genome sequencing-based tracing of a 2022 introduction and outbreak of Xanthomonas hortorum pv. pelargonii.</title>
        <authorList>
            <person name="Iruegas-Bocardo F."/>
            <person name="Weisberg A.K."/>
            <person name="Riutta E.R."/>
            <person name="Kilday K."/>
            <person name="Bonkowski J.C."/>
            <person name="Creswell T."/>
            <person name="Daughtrey M.L."/>
            <person name="Rane K."/>
            <person name="Grunwald N.J."/>
            <person name="Chang J.H."/>
            <person name="Putnam M.L."/>
        </authorList>
    </citation>
    <scope>NUCLEOTIDE SEQUENCE [LARGE SCALE GENOMIC DNA]</scope>
    <source>
        <strain evidence="2 3">22-323</strain>
    </source>
</reference>
<feature type="domain" description="AAA" evidence="1">
    <location>
        <begin position="20"/>
        <end position="201"/>
    </location>
</feature>
<name>A0AAU0BA57_9XANT</name>